<proteinExistence type="predicted"/>
<evidence type="ECO:0000313" key="2">
    <source>
        <dbReference type="Proteomes" id="UP000706891"/>
    </source>
</evidence>
<evidence type="ECO:0000313" key="1">
    <source>
        <dbReference type="EMBL" id="MBM6672892.1"/>
    </source>
</evidence>
<organism evidence="1 2">
    <name type="scientific">Marseilla massiliensis</name>
    <dbReference type="NCBI Taxonomy" id="1841864"/>
    <lineage>
        <taxon>Bacteria</taxon>
        <taxon>Pseudomonadati</taxon>
        <taxon>Bacteroidota</taxon>
        <taxon>Bacteroidia</taxon>
        <taxon>Bacteroidales</taxon>
        <taxon>Prevotellaceae</taxon>
        <taxon>Marseilla</taxon>
    </lineage>
</organism>
<protein>
    <submittedName>
        <fullName evidence="1">Uncharacterized protein</fullName>
    </submittedName>
</protein>
<sequence>MDEKLKSTINKIVILSKQDEEFNRELRKALNLTFSANVVSESSSVQKDVKAIREALDIRANYSISYDFIRQQRLRDQLTIDNLRMENAALKLTEKEQYRFYVFCVNAFYQIENIINYYYFTAYPDIGDLQHAIETGTSQEAEKYQYHKSNDVKTVADIAISHKLNAFCNTFFKNDRIKIDYSNLRRVRNEGEHRCMVIIDDKDETNSLYKFLKFNTFNSVRILLKKLVNIVKQEVENNAQIKATTAEITNLLPSACFIKYDNKTAQLPTKLLCKIRNKCTGDKVLLSIKGNTIIDVE</sequence>
<reference evidence="1" key="1">
    <citation type="submission" date="2020-08" db="EMBL/GenBank/DDBJ databases">
        <authorList>
            <person name="Cejkova D."/>
            <person name="Kubasova T."/>
            <person name="Jahodarova E."/>
            <person name="Rychlik I."/>
        </authorList>
    </citation>
    <scope>NUCLEOTIDE SEQUENCE</scope>
    <source>
        <strain evidence="1">An824</strain>
    </source>
</reference>
<accession>A0A938WRY6</accession>
<reference evidence="1" key="2">
    <citation type="journal article" date="2021" name="Sci. Rep.">
        <title>The distribution of antibiotic resistance genes in chicken gut microbiota commensals.</title>
        <authorList>
            <person name="Juricova H."/>
            <person name="Matiasovicova J."/>
            <person name="Kubasova T."/>
            <person name="Cejkova D."/>
            <person name="Rychlik I."/>
        </authorList>
    </citation>
    <scope>NUCLEOTIDE SEQUENCE</scope>
    <source>
        <strain evidence="1">An824</strain>
    </source>
</reference>
<keyword evidence="2" id="KW-1185">Reference proteome</keyword>
<gene>
    <name evidence="1" type="ORF">H6A34_03240</name>
</gene>
<dbReference type="EMBL" id="JACJJG010000008">
    <property type="protein sequence ID" value="MBM6672892.1"/>
    <property type="molecule type" value="Genomic_DNA"/>
</dbReference>
<comment type="caution">
    <text evidence="1">The sequence shown here is derived from an EMBL/GenBank/DDBJ whole genome shotgun (WGS) entry which is preliminary data.</text>
</comment>
<dbReference type="AlphaFoldDB" id="A0A938WRY6"/>
<dbReference type="RefSeq" id="WP_205103429.1">
    <property type="nucleotide sequence ID" value="NZ_JACJJG010000008.1"/>
</dbReference>
<name>A0A938WRY6_9BACT</name>
<dbReference type="Proteomes" id="UP000706891">
    <property type="component" value="Unassembled WGS sequence"/>
</dbReference>